<protein>
    <submittedName>
        <fullName evidence="2">Head GIN domain-containing protein</fullName>
    </submittedName>
</protein>
<dbReference type="RefSeq" id="WP_345158140.1">
    <property type="nucleotide sequence ID" value="NZ_BAABHC010000005.1"/>
</dbReference>
<dbReference type="PANTHER" id="PTHR39200:SF1">
    <property type="entry name" value="AUTO-TRANSPORTER ADHESIN HEAD GIN DOMAIN-CONTAINING PROTEIN-RELATED"/>
    <property type="match status" value="1"/>
</dbReference>
<evidence type="ECO:0000313" key="2">
    <source>
        <dbReference type="EMBL" id="GAA4429937.1"/>
    </source>
</evidence>
<dbReference type="EMBL" id="BAABHC010000005">
    <property type="protein sequence ID" value="GAA4429937.1"/>
    <property type="molecule type" value="Genomic_DNA"/>
</dbReference>
<evidence type="ECO:0000313" key="3">
    <source>
        <dbReference type="Proteomes" id="UP001500552"/>
    </source>
</evidence>
<reference evidence="3" key="1">
    <citation type="journal article" date="2019" name="Int. J. Syst. Evol. Microbiol.">
        <title>The Global Catalogue of Microorganisms (GCM) 10K type strain sequencing project: providing services to taxonomists for standard genome sequencing and annotation.</title>
        <authorList>
            <consortium name="The Broad Institute Genomics Platform"/>
            <consortium name="The Broad Institute Genome Sequencing Center for Infectious Disease"/>
            <person name="Wu L."/>
            <person name="Ma J."/>
        </authorList>
    </citation>
    <scope>NUCLEOTIDE SEQUENCE [LARGE SCALE GENOMIC DNA]</scope>
    <source>
        <strain evidence="3">JCM 17926</strain>
    </source>
</reference>
<feature type="domain" description="Putative auto-transporter adhesin head GIN" evidence="1">
    <location>
        <begin position="49"/>
        <end position="229"/>
    </location>
</feature>
<proteinExistence type="predicted"/>
<dbReference type="PANTHER" id="PTHR39200">
    <property type="entry name" value="HYPOTHETICAL EXPORTED PROTEIN"/>
    <property type="match status" value="1"/>
</dbReference>
<gene>
    <name evidence="2" type="ORF">GCM10023188_15980</name>
</gene>
<dbReference type="Pfam" id="PF10988">
    <property type="entry name" value="DUF2807"/>
    <property type="match status" value="1"/>
</dbReference>
<dbReference type="Gene3D" id="2.160.20.120">
    <property type="match status" value="1"/>
</dbReference>
<dbReference type="InterPro" id="IPR021255">
    <property type="entry name" value="DUF2807"/>
</dbReference>
<comment type="caution">
    <text evidence="2">The sequence shown here is derived from an EMBL/GenBank/DDBJ whole genome shotgun (WGS) entry which is preliminary data.</text>
</comment>
<dbReference type="Proteomes" id="UP001500552">
    <property type="component" value="Unassembled WGS sequence"/>
</dbReference>
<name>A0ABP8LHV9_9BACT</name>
<sequence length="244" mass="26057">MRKYLNRTVGNIMTWPFLLLSLLLLSGCDDERCIKGEGDVERRTLQLQPFSDVEANGDFKVYITQGATQQVEVRGQPNILDQVNTQVSNGRWKITHDDCVRRSKEVEVYITMPEVKGLAVNGSGSISGENKFTATELPVYVNGSGSIDLELEASKVITRVTGSGKVHMGGTTKVHSINMSGSGSVAAFNLAAEDVTINISGSGDAEVEASHSLTVDISGSGKVYYVGNPAVSSNISGSGKVVKK</sequence>
<organism evidence="2 3">
    <name type="scientific">Pontibacter saemangeumensis</name>
    <dbReference type="NCBI Taxonomy" id="1084525"/>
    <lineage>
        <taxon>Bacteria</taxon>
        <taxon>Pseudomonadati</taxon>
        <taxon>Bacteroidota</taxon>
        <taxon>Cytophagia</taxon>
        <taxon>Cytophagales</taxon>
        <taxon>Hymenobacteraceae</taxon>
        <taxon>Pontibacter</taxon>
    </lineage>
</organism>
<keyword evidence="3" id="KW-1185">Reference proteome</keyword>
<accession>A0ABP8LHV9</accession>
<evidence type="ECO:0000259" key="1">
    <source>
        <dbReference type="Pfam" id="PF10988"/>
    </source>
</evidence>
<dbReference type="PROSITE" id="PS51257">
    <property type="entry name" value="PROKAR_LIPOPROTEIN"/>
    <property type="match status" value="1"/>
</dbReference>